<protein>
    <submittedName>
        <fullName evidence="1">Uncharacterized protein</fullName>
    </submittedName>
</protein>
<dbReference type="Proteomes" id="UP000054053">
    <property type="component" value="Unassembled WGS sequence"/>
</dbReference>
<reference evidence="2" key="1">
    <citation type="journal article" date="2016" name="Genome Announc.">
        <title>Genome sequence of Ustilaginoidea virens IPU010, a rice pathogenic fungus causing false smut.</title>
        <authorList>
            <person name="Kumagai T."/>
            <person name="Ishii T."/>
            <person name="Terai G."/>
            <person name="Umemura M."/>
            <person name="Machida M."/>
            <person name="Asai K."/>
        </authorList>
    </citation>
    <scope>NUCLEOTIDE SEQUENCE [LARGE SCALE GENOMIC DNA]</scope>
    <source>
        <strain evidence="2">IPU010</strain>
    </source>
</reference>
<dbReference type="EMBL" id="BBTG02000004">
    <property type="protein sequence ID" value="GAO15379.1"/>
    <property type="molecule type" value="Genomic_DNA"/>
</dbReference>
<sequence length="69" mass="7069">MTANPLAKIADGDVGSLLFSALRQQGCEVDKAAGGHDSRTAGSKLQLLRWQGMGLVASCAGNARNPKGT</sequence>
<organism evidence="1 2">
    <name type="scientific">Ustilaginoidea virens</name>
    <name type="common">Rice false smut fungus</name>
    <name type="synonym">Villosiclava virens</name>
    <dbReference type="NCBI Taxonomy" id="1159556"/>
    <lineage>
        <taxon>Eukaryota</taxon>
        <taxon>Fungi</taxon>
        <taxon>Dikarya</taxon>
        <taxon>Ascomycota</taxon>
        <taxon>Pezizomycotina</taxon>
        <taxon>Sordariomycetes</taxon>
        <taxon>Hypocreomycetidae</taxon>
        <taxon>Hypocreales</taxon>
        <taxon>Clavicipitaceae</taxon>
        <taxon>Ustilaginoidea</taxon>
    </lineage>
</organism>
<accession>A0A1B5KZ96</accession>
<name>A0A1B5KZ96_USTVR</name>
<proteinExistence type="predicted"/>
<evidence type="ECO:0000313" key="2">
    <source>
        <dbReference type="Proteomes" id="UP000054053"/>
    </source>
</evidence>
<comment type="caution">
    <text evidence="1">The sequence shown here is derived from an EMBL/GenBank/DDBJ whole genome shotgun (WGS) entry which is preliminary data.</text>
</comment>
<evidence type="ECO:0000313" key="1">
    <source>
        <dbReference type="EMBL" id="GAO15379.1"/>
    </source>
</evidence>
<gene>
    <name evidence="1" type="ORF">UVI_02010430</name>
</gene>
<dbReference type="AlphaFoldDB" id="A0A1B5KZ96"/>